<dbReference type="Proteomes" id="UP001341840">
    <property type="component" value="Unassembled WGS sequence"/>
</dbReference>
<accession>A0ABU6RBF0</accession>
<keyword evidence="4" id="KW-1185">Reference proteome</keyword>
<organism evidence="3 4">
    <name type="scientific">Stylosanthes scabra</name>
    <dbReference type="NCBI Taxonomy" id="79078"/>
    <lineage>
        <taxon>Eukaryota</taxon>
        <taxon>Viridiplantae</taxon>
        <taxon>Streptophyta</taxon>
        <taxon>Embryophyta</taxon>
        <taxon>Tracheophyta</taxon>
        <taxon>Spermatophyta</taxon>
        <taxon>Magnoliopsida</taxon>
        <taxon>eudicotyledons</taxon>
        <taxon>Gunneridae</taxon>
        <taxon>Pentapetalae</taxon>
        <taxon>rosids</taxon>
        <taxon>fabids</taxon>
        <taxon>Fabales</taxon>
        <taxon>Fabaceae</taxon>
        <taxon>Papilionoideae</taxon>
        <taxon>50 kb inversion clade</taxon>
        <taxon>dalbergioids sensu lato</taxon>
        <taxon>Dalbergieae</taxon>
        <taxon>Pterocarpus clade</taxon>
        <taxon>Stylosanthes</taxon>
    </lineage>
</organism>
<feature type="coiled-coil region" evidence="1">
    <location>
        <begin position="159"/>
        <end position="186"/>
    </location>
</feature>
<reference evidence="3 4" key="1">
    <citation type="journal article" date="2023" name="Plants (Basel)">
        <title>Bridging the Gap: Combining Genomics and Transcriptomics Approaches to Understand Stylosanthes scabra, an Orphan Legume from the Brazilian Caatinga.</title>
        <authorList>
            <person name="Ferreira-Neto J.R.C."/>
            <person name="da Silva M.D."/>
            <person name="Binneck E."/>
            <person name="de Melo N.F."/>
            <person name="da Silva R.H."/>
            <person name="de Melo A.L.T.M."/>
            <person name="Pandolfi V."/>
            <person name="Bustamante F.O."/>
            <person name="Brasileiro-Vidal A.C."/>
            <person name="Benko-Iseppon A.M."/>
        </authorList>
    </citation>
    <scope>NUCLEOTIDE SEQUENCE [LARGE SCALE GENOMIC DNA]</scope>
    <source>
        <tissue evidence="3">Leaves</tissue>
    </source>
</reference>
<evidence type="ECO:0000313" key="4">
    <source>
        <dbReference type="Proteomes" id="UP001341840"/>
    </source>
</evidence>
<comment type="caution">
    <text evidence="3">The sequence shown here is derived from an EMBL/GenBank/DDBJ whole genome shotgun (WGS) entry which is preliminary data.</text>
</comment>
<protein>
    <submittedName>
        <fullName evidence="3">Uncharacterized protein</fullName>
    </submittedName>
</protein>
<sequence>MEEDATTEHLRHLSRIMRRDVQQGQPPAPHRFWLTTPKRVMRALNIPSRHELGIEYVPDRDWSKALLTKSHQTMLRLMCHALQVPPPGYLHETMATDTGATLHRFIVAIPPGTGVDAVSAASCYSYNELLARDDVAAALAKILLREDESYIHDLNNEVLEEIIAENGELRREIRALRRRVAELRGGVRQTGMVHGSTSTNSSSSQQGANDFA</sequence>
<name>A0ABU6RBF0_9FABA</name>
<evidence type="ECO:0000256" key="1">
    <source>
        <dbReference type="SAM" id="Coils"/>
    </source>
</evidence>
<evidence type="ECO:0000256" key="2">
    <source>
        <dbReference type="SAM" id="MobiDB-lite"/>
    </source>
</evidence>
<proteinExistence type="predicted"/>
<dbReference type="EMBL" id="JASCZI010030318">
    <property type="protein sequence ID" value="MED6121234.1"/>
    <property type="molecule type" value="Genomic_DNA"/>
</dbReference>
<keyword evidence="1" id="KW-0175">Coiled coil</keyword>
<evidence type="ECO:0000313" key="3">
    <source>
        <dbReference type="EMBL" id="MED6121234.1"/>
    </source>
</evidence>
<feature type="region of interest" description="Disordered" evidence="2">
    <location>
        <begin position="189"/>
        <end position="212"/>
    </location>
</feature>
<gene>
    <name evidence="3" type="ORF">PIB30_028062</name>
</gene>